<keyword evidence="3" id="KW-1185">Reference proteome</keyword>
<dbReference type="SUPFAM" id="SSF56300">
    <property type="entry name" value="Metallo-dependent phosphatases"/>
    <property type="match status" value="1"/>
</dbReference>
<comment type="catalytic activity">
    <reaction evidence="1">
        <text>O-phospho-L-threonyl-[protein] + H2O = L-threonyl-[protein] + phosphate</text>
        <dbReference type="Rhea" id="RHEA:47004"/>
        <dbReference type="Rhea" id="RHEA-COMP:11060"/>
        <dbReference type="Rhea" id="RHEA-COMP:11605"/>
        <dbReference type="ChEBI" id="CHEBI:15377"/>
        <dbReference type="ChEBI" id="CHEBI:30013"/>
        <dbReference type="ChEBI" id="CHEBI:43474"/>
        <dbReference type="ChEBI" id="CHEBI:61977"/>
        <dbReference type="EC" id="3.1.3.16"/>
    </reaction>
</comment>
<dbReference type="PROSITE" id="PS00125">
    <property type="entry name" value="SER_THR_PHOSPHATASE"/>
    <property type="match status" value="1"/>
</dbReference>
<dbReference type="EC" id="3.1.3.16" evidence="1"/>
<comment type="similarity">
    <text evidence="1">Belongs to the PPP phosphatase family.</text>
</comment>
<evidence type="ECO:0000256" key="1">
    <source>
        <dbReference type="RuleBase" id="RU004273"/>
    </source>
</evidence>
<dbReference type="PANTHER" id="PTHR11668:SF492">
    <property type="entry name" value="SERINE_THREONINE-PROTEIN PHOSPHATASE PP1-DELTA-RELATED"/>
    <property type="match status" value="1"/>
</dbReference>
<dbReference type="Pfam" id="PF00149">
    <property type="entry name" value="Metallophos"/>
    <property type="match status" value="1"/>
</dbReference>
<dbReference type="InterPro" id="IPR029052">
    <property type="entry name" value="Metallo-depent_PP-like"/>
</dbReference>
<dbReference type="PANTHER" id="PTHR11668">
    <property type="entry name" value="SERINE/THREONINE PROTEIN PHOSPHATASE"/>
    <property type="match status" value="1"/>
</dbReference>
<dbReference type="Gene3D" id="3.60.21.10">
    <property type="match status" value="1"/>
</dbReference>
<evidence type="ECO:0000313" key="3">
    <source>
        <dbReference type="Proteomes" id="UP000887572"/>
    </source>
</evidence>
<dbReference type="AlphaFoldDB" id="A0A914H245"/>
<keyword evidence="1" id="KW-0378">Hydrolase</keyword>
<evidence type="ECO:0000313" key="4">
    <source>
        <dbReference type="WBParaSite" id="Gr19_v10_g13433.t1"/>
    </source>
</evidence>
<dbReference type="GO" id="GO:0005737">
    <property type="term" value="C:cytoplasm"/>
    <property type="evidence" value="ECO:0007669"/>
    <property type="project" value="TreeGrafter"/>
</dbReference>
<organism evidence="3 4">
    <name type="scientific">Globodera rostochiensis</name>
    <name type="common">Golden nematode worm</name>
    <name type="synonym">Heterodera rostochiensis</name>
    <dbReference type="NCBI Taxonomy" id="31243"/>
    <lineage>
        <taxon>Eukaryota</taxon>
        <taxon>Metazoa</taxon>
        <taxon>Ecdysozoa</taxon>
        <taxon>Nematoda</taxon>
        <taxon>Chromadorea</taxon>
        <taxon>Rhabditida</taxon>
        <taxon>Tylenchina</taxon>
        <taxon>Tylenchomorpha</taxon>
        <taxon>Tylenchoidea</taxon>
        <taxon>Heteroderidae</taxon>
        <taxon>Heteroderinae</taxon>
        <taxon>Globodera</taxon>
    </lineage>
</organism>
<dbReference type="InterPro" id="IPR050341">
    <property type="entry name" value="PP1_catalytic_subunit"/>
</dbReference>
<dbReference type="GO" id="GO:0004722">
    <property type="term" value="F:protein serine/threonine phosphatase activity"/>
    <property type="evidence" value="ECO:0007669"/>
    <property type="project" value="UniProtKB-EC"/>
</dbReference>
<sequence length="317" mass="35468">MLQLQHHIFATSIMTGPLSISQVDAIIEKVKQSSYQNFTESVSVDEVHFLCETALNVLRLEPSLIEIRPPVIICGDIHGHFTDLMRIFTRVGHPPDRNFVFLGNYVDRGKQSLETAVLLFCYKIKYPETFILLRGNHESSAINRSNGLFEEIGQRYGQQHAQLLWKHFNQAFAWLPYVGLVGKRILCVHAGLSPSLQSMDQLRKLRRPVADPPNPSLELDILWADAEPGIQGFRANTRGASVMFGEDVVANVRKLLDVSLIVRSHQPVKNGAEVFAENRLITIFSASNYAGHGNSGAVLVVDASMNYTTEFFPPIAE</sequence>
<dbReference type="WBParaSite" id="Gr19_v10_g13433.t1">
    <property type="protein sequence ID" value="Gr19_v10_g13433.t1"/>
    <property type="gene ID" value="Gr19_v10_g13433"/>
</dbReference>
<dbReference type="InterPro" id="IPR004843">
    <property type="entry name" value="Calcineurin-like_PHP"/>
</dbReference>
<feature type="domain" description="Serine/threonine specific protein phosphatases" evidence="2">
    <location>
        <begin position="133"/>
        <end position="138"/>
    </location>
</feature>
<dbReference type="SMART" id="SM00156">
    <property type="entry name" value="PP2Ac"/>
    <property type="match status" value="1"/>
</dbReference>
<dbReference type="PRINTS" id="PR00114">
    <property type="entry name" value="STPHPHTASE"/>
</dbReference>
<dbReference type="GO" id="GO:0005634">
    <property type="term" value="C:nucleus"/>
    <property type="evidence" value="ECO:0007669"/>
    <property type="project" value="TreeGrafter"/>
</dbReference>
<reference evidence="4" key="1">
    <citation type="submission" date="2022-11" db="UniProtKB">
        <authorList>
            <consortium name="WormBaseParasite"/>
        </authorList>
    </citation>
    <scope>IDENTIFICATION</scope>
</reference>
<evidence type="ECO:0000259" key="2">
    <source>
        <dbReference type="PROSITE" id="PS00125"/>
    </source>
</evidence>
<name>A0A914H245_GLORO</name>
<dbReference type="InterPro" id="IPR006186">
    <property type="entry name" value="Ser/Thr-sp_prot-phosphatase"/>
</dbReference>
<proteinExistence type="inferred from homology"/>
<accession>A0A914H245</accession>
<dbReference type="Proteomes" id="UP000887572">
    <property type="component" value="Unplaced"/>
</dbReference>
<protein>
    <recommendedName>
        <fullName evidence="1">Serine/threonine-protein phosphatase</fullName>
        <ecNumber evidence="1">3.1.3.16</ecNumber>
    </recommendedName>
</protein>